<reference evidence="7 8" key="1">
    <citation type="submission" date="2020-08" db="EMBL/GenBank/DDBJ databases">
        <title>Genomic Encyclopedia of Type Strains, Phase IV (KMG-IV): sequencing the most valuable type-strain genomes for metagenomic binning, comparative biology and taxonomic classification.</title>
        <authorList>
            <person name="Goeker M."/>
        </authorList>
    </citation>
    <scope>NUCLEOTIDE SEQUENCE [LARGE SCALE GENOMIC DNA]</scope>
    <source>
        <strain evidence="7 8">DSM 25335</strain>
    </source>
</reference>
<comment type="caution">
    <text evidence="7">The sequence shown here is derived from an EMBL/GenBank/DDBJ whole genome shotgun (WGS) entry which is preliminary data.</text>
</comment>
<dbReference type="RefSeq" id="WP_183252159.1">
    <property type="nucleotide sequence ID" value="NZ_BAAAFF010000004.1"/>
</dbReference>
<comment type="subcellular location">
    <subcellularLocation>
        <location evidence="1">Cell membrane</location>
        <topology evidence="1">Multi-pass membrane protein</topology>
    </subcellularLocation>
</comment>
<feature type="transmembrane region" description="Helical" evidence="6">
    <location>
        <begin position="175"/>
        <end position="198"/>
    </location>
</feature>
<evidence type="ECO:0000256" key="1">
    <source>
        <dbReference type="ARBA" id="ARBA00004651"/>
    </source>
</evidence>
<feature type="transmembrane region" description="Helical" evidence="6">
    <location>
        <begin position="6"/>
        <end position="27"/>
    </location>
</feature>
<evidence type="ECO:0000313" key="8">
    <source>
        <dbReference type="Proteomes" id="UP000566663"/>
    </source>
</evidence>
<evidence type="ECO:0000256" key="6">
    <source>
        <dbReference type="SAM" id="Phobius"/>
    </source>
</evidence>
<proteinExistence type="predicted"/>
<accession>A0A7W8HY51</accession>
<feature type="transmembrane region" description="Helical" evidence="6">
    <location>
        <begin position="107"/>
        <end position="129"/>
    </location>
</feature>
<evidence type="ECO:0000256" key="3">
    <source>
        <dbReference type="ARBA" id="ARBA00022692"/>
    </source>
</evidence>
<evidence type="ECO:0000256" key="2">
    <source>
        <dbReference type="ARBA" id="ARBA00022475"/>
    </source>
</evidence>
<name>A0A7W8HY51_9CAUL</name>
<organism evidence="7 8">
    <name type="scientific">Brevundimonas basaltis</name>
    <dbReference type="NCBI Taxonomy" id="472166"/>
    <lineage>
        <taxon>Bacteria</taxon>
        <taxon>Pseudomonadati</taxon>
        <taxon>Pseudomonadota</taxon>
        <taxon>Alphaproteobacteria</taxon>
        <taxon>Caulobacterales</taxon>
        <taxon>Caulobacteraceae</taxon>
        <taxon>Brevundimonas</taxon>
    </lineage>
</organism>
<dbReference type="PANTHER" id="PTHR30086">
    <property type="entry name" value="ARGININE EXPORTER PROTEIN ARGO"/>
    <property type="match status" value="1"/>
</dbReference>
<dbReference type="EMBL" id="JACHFZ010000001">
    <property type="protein sequence ID" value="MBB5291092.1"/>
    <property type="molecule type" value="Genomic_DNA"/>
</dbReference>
<evidence type="ECO:0000313" key="7">
    <source>
        <dbReference type="EMBL" id="MBB5291092.1"/>
    </source>
</evidence>
<dbReference type="AlphaFoldDB" id="A0A7W8HY51"/>
<evidence type="ECO:0000256" key="5">
    <source>
        <dbReference type="ARBA" id="ARBA00023136"/>
    </source>
</evidence>
<keyword evidence="2" id="KW-1003">Cell membrane</keyword>
<dbReference type="GO" id="GO:0015171">
    <property type="term" value="F:amino acid transmembrane transporter activity"/>
    <property type="evidence" value="ECO:0007669"/>
    <property type="project" value="TreeGrafter"/>
</dbReference>
<keyword evidence="4 6" id="KW-1133">Transmembrane helix</keyword>
<gene>
    <name evidence="7" type="ORF">HNQ67_000588</name>
</gene>
<dbReference type="Proteomes" id="UP000566663">
    <property type="component" value="Unassembled WGS sequence"/>
</dbReference>
<feature type="transmembrane region" description="Helical" evidence="6">
    <location>
        <begin position="69"/>
        <end position="86"/>
    </location>
</feature>
<dbReference type="Pfam" id="PF01810">
    <property type="entry name" value="LysE"/>
    <property type="match status" value="1"/>
</dbReference>
<evidence type="ECO:0000256" key="4">
    <source>
        <dbReference type="ARBA" id="ARBA00022989"/>
    </source>
</evidence>
<feature type="transmembrane region" description="Helical" evidence="6">
    <location>
        <begin position="141"/>
        <end position="163"/>
    </location>
</feature>
<sequence>MPAFALAMILVELTPGPNLTYLALLGASNGRRAGLLAVAGITVGLLFWLFVALFGLTRTPLHSPEALDVLRWVSAAYLLWLAWEALRSGSGATADEKPARAGPFVRGLAANMLNPKAAIFYLALLPGFIEPEAGPLVTQILVLGGLHIAISIVIHSAAVFGAAGAASSLPPRWAYGLRVFLAISLVAAAFLMVVIPLAPG</sequence>
<keyword evidence="8" id="KW-1185">Reference proteome</keyword>
<dbReference type="PANTHER" id="PTHR30086:SF20">
    <property type="entry name" value="ARGININE EXPORTER PROTEIN ARGO-RELATED"/>
    <property type="match status" value="1"/>
</dbReference>
<feature type="transmembrane region" description="Helical" evidence="6">
    <location>
        <begin position="34"/>
        <end position="57"/>
    </location>
</feature>
<keyword evidence="3 6" id="KW-0812">Transmembrane</keyword>
<keyword evidence="5 6" id="KW-0472">Membrane</keyword>
<dbReference type="GO" id="GO:0005886">
    <property type="term" value="C:plasma membrane"/>
    <property type="evidence" value="ECO:0007669"/>
    <property type="project" value="UniProtKB-SubCell"/>
</dbReference>
<protein>
    <submittedName>
        <fullName evidence="7">Threonine/homoserine/homoserine lactone efflux protein</fullName>
    </submittedName>
</protein>
<dbReference type="InterPro" id="IPR001123">
    <property type="entry name" value="LeuE-type"/>
</dbReference>